<evidence type="ECO:0000256" key="3">
    <source>
        <dbReference type="PROSITE-ProRule" id="PRU01091"/>
    </source>
</evidence>
<feature type="DNA-binding region" description="OmpR/PhoB-type" evidence="3">
    <location>
        <begin position="124"/>
        <end position="219"/>
    </location>
</feature>
<accession>A0ABV7P885</accession>
<dbReference type="Proteomes" id="UP001595645">
    <property type="component" value="Unassembled WGS sequence"/>
</dbReference>
<dbReference type="PROSITE" id="PS50110">
    <property type="entry name" value="RESPONSE_REGULATORY"/>
    <property type="match status" value="1"/>
</dbReference>
<keyword evidence="1 3" id="KW-0238">DNA-binding</keyword>
<evidence type="ECO:0000313" key="7">
    <source>
        <dbReference type="Proteomes" id="UP001595645"/>
    </source>
</evidence>
<dbReference type="Pfam" id="PF00486">
    <property type="entry name" value="Trans_reg_C"/>
    <property type="match status" value="1"/>
</dbReference>
<dbReference type="SMART" id="SM00448">
    <property type="entry name" value="REC"/>
    <property type="match status" value="1"/>
</dbReference>
<feature type="domain" description="OmpR/PhoB-type" evidence="5">
    <location>
        <begin position="124"/>
        <end position="219"/>
    </location>
</feature>
<evidence type="ECO:0000256" key="1">
    <source>
        <dbReference type="ARBA" id="ARBA00023125"/>
    </source>
</evidence>
<dbReference type="Gene3D" id="1.10.10.10">
    <property type="entry name" value="Winged helix-like DNA-binding domain superfamily/Winged helix DNA-binding domain"/>
    <property type="match status" value="1"/>
</dbReference>
<name>A0ABV7P885_9PSEU</name>
<evidence type="ECO:0000259" key="4">
    <source>
        <dbReference type="PROSITE" id="PS50110"/>
    </source>
</evidence>
<gene>
    <name evidence="6" type="ORF">ACFOSH_32310</name>
</gene>
<proteinExistence type="predicted"/>
<dbReference type="Pfam" id="PF00072">
    <property type="entry name" value="Response_reg"/>
    <property type="match status" value="1"/>
</dbReference>
<feature type="modified residue" description="4-aspartylphosphate" evidence="2">
    <location>
        <position position="51"/>
    </location>
</feature>
<dbReference type="Gene3D" id="6.10.250.690">
    <property type="match status" value="1"/>
</dbReference>
<dbReference type="EMBL" id="JBHRWK010000059">
    <property type="protein sequence ID" value="MFC3454142.1"/>
    <property type="molecule type" value="Genomic_DNA"/>
</dbReference>
<dbReference type="InterPro" id="IPR011006">
    <property type="entry name" value="CheY-like_superfamily"/>
</dbReference>
<dbReference type="CDD" id="cd00383">
    <property type="entry name" value="trans_reg_C"/>
    <property type="match status" value="1"/>
</dbReference>
<keyword evidence="7" id="KW-1185">Reference proteome</keyword>
<dbReference type="Gene3D" id="3.40.50.2300">
    <property type="match status" value="1"/>
</dbReference>
<evidence type="ECO:0000313" key="6">
    <source>
        <dbReference type="EMBL" id="MFC3454142.1"/>
    </source>
</evidence>
<evidence type="ECO:0000259" key="5">
    <source>
        <dbReference type="PROSITE" id="PS51755"/>
    </source>
</evidence>
<dbReference type="InterPro" id="IPR001867">
    <property type="entry name" value="OmpR/PhoB-type_DNA-bd"/>
</dbReference>
<reference evidence="7" key="1">
    <citation type="journal article" date="2019" name="Int. J. Syst. Evol. Microbiol.">
        <title>The Global Catalogue of Microorganisms (GCM) 10K type strain sequencing project: providing services to taxonomists for standard genome sequencing and annotation.</title>
        <authorList>
            <consortium name="The Broad Institute Genomics Platform"/>
            <consortium name="The Broad Institute Genome Sequencing Center for Infectious Disease"/>
            <person name="Wu L."/>
            <person name="Ma J."/>
        </authorList>
    </citation>
    <scope>NUCLEOTIDE SEQUENCE [LARGE SCALE GENOMIC DNA]</scope>
    <source>
        <strain evidence="7">CGMCC 4.7676</strain>
    </source>
</reference>
<dbReference type="PROSITE" id="PS51755">
    <property type="entry name" value="OMPR_PHOB"/>
    <property type="match status" value="1"/>
</dbReference>
<comment type="caution">
    <text evidence="6">The sequence shown here is derived from an EMBL/GenBank/DDBJ whole genome shotgun (WGS) entry which is preliminary data.</text>
</comment>
<dbReference type="InterPro" id="IPR039420">
    <property type="entry name" value="WalR-like"/>
</dbReference>
<sequence length="222" mass="23923">MRVLVVEDARALADVLAEGLRDQGMAVDIAYDGVAAATKLDGTAYDVVVLDRDLPGIHGDTLCRMITGRDERAMVLMLTAAGSPGDRVSGLTLGADDYLAKPFHFPELVLRVRALGRRRPTARARTLRGADIELDPACRTVTRDGRLLDLSAKEFALLEALLRAGPVYLSAEKLLEQVWDENANPFTNTVTVTVGRLRRKLGEPAVITTLPGVGYRIAGSGT</sequence>
<dbReference type="InterPro" id="IPR001789">
    <property type="entry name" value="Sig_transdc_resp-reg_receiver"/>
</dbReference>
<dbReference type="PANTHER" id="PTHR48111">
    <property type="entry name" value="REGULATOR OF RPOS"/>
    <property type="match status" value="1"/>
</dbReference>
<protein>
    <submittedName>
        <fullName evidence="6">Response regulator transcription factor</fullName>
    </submittedName>
</protein>
<feature type="domain" description="Response regulatory" evidence="4">
    <location>
        <begin position="2"/>
        <end position="116"/>
    </location>
</feature>
<dbReference type="RefSeq" id="WP_378243387.1">
    <property type="nucleotide sequence ID" value="NZ_JBHRWK010000059.1"/>
</dbReference>
<dbReference type="SMART" id="SM00862">
    <property type="entry name" value="Trans_reg_C"/>
    <property type="match status" value="1"/>
</dbReference>
<keyword evidence="2" id="KW-0597">Phosphoprotein</keyword>
<dbReference type="PANTHER" id="PTHR48111:SF36">
    <property type="entry name" value="TRANSCRIPTIONAL REGULATORY PROTEIN CUTR"/>
    <property type="match status" value="1"/>
</dbReference>
<dbReference type="InterPro" id="IPR036388">
    <property type="entry name" value="WH-like_DNA-bd_sf"/>
</dbReference>
<organism evidence="6 7">
    <name type="scientific">Amycolatopsis speibonae</name>
    <dbReference type="NCBI Taxonomy" id="1450224"/>
    <lineage>
        <taxon>Bacteria</taxon>
        <taxon>Bacillati</taxon>
        <taxon>Actinomycetota</taxon>
        <taxon>Actinomycetes</taxon>
        <taxon>Pseudonocardiales</taxon>
        <taxon>Pseudonocardiaceae</taxon>
        <taxon>Amycolatopsis</taxon>
    </lineage>
</organism>
<dbReference type="SUPFAM" id="SSF52172">
    <property type="entry name" value="CheY-like"/>
    <property type="match status" value="1"/>
</dbReference>
<evidence type="ECO:0000256" key="2">
    <source>
        <dbReference type="PROSITE-ProRule" id="PRU00169"/>
    </source>
</evidence>